<protein>
    <submittedName>
        <fullName evidence="2">Uncharacterized protein</fullName>
    </submittedName>
</protein>
<evidence type="ECO:0000256" key="1">
    <source>
        <dbReference type="SAM" id="SignalP"/>
    </source>
</evidence>
<evidence type="ECO:0000313" key="3">
    <source>
        <dbReference type="Proteomes" id="UP000827092"/>
    </source>
</evidence>
<gene>
    <name evidence="2" type="ORF">JTE90_016841</name>
</gene>
<dbReference type="PANTHER" id="PTHR33964">
    <property type="entry name" value="RE45066P-RELATED"/>
    <property type="match status" value="1"/>
</dbReference>
<accession>A0AAV6VZ84</accession>
<dbReference type="EMBL" id="JAFNEN010000006">
    <property type="protein sequence ID" value="KAG8201365.1"/>
    <property type="molecule type" value="Genomic_DNA"/>
</dbReference>
<keyword evidence="1" id="KW-0732">Signal</keyword>
<keyword evidence="3" id="KW-1185">Reference proteome</keyword>
<organism evidence="2 3">
    <name type="scientific">Oedothorax gibbosus</name>
    <dbReference type="NCBI Taxonomy" id="931172"/>
    <lineage>
        <taxon>Eukaryota</taxon>
        <taxon>Metazoa</taxon>
        <taxon>Ecdysozoa</taxon>
        <taxon>Arthropoda</taxon>
        <taxon>Chelicerata</taxon>
        <taxon>Arachnida</taxon>
        <taxon>Araneae</taxon>
        <taxon>Araneomorphae</taxon>
        <taxon>Entelegynae</taxon>
        <taxon>Araneoidea</taxon>
        <taxon>Linyphiidae</taxon>
        <taxon>Erigoninae</taxon>
        <taxon>Oedothorax</taxon>
    </lineage>
</organism>
<dbReference type="Proteomes" id="UP000827092">
    <property type="component" value="Unassembled WGS sequence"/>
</dbReference>
<reference evidence="2 3" key="1">
    <citation type="journal article" date="2022" name="Nat. Ecol. Evol.">
        <title>A masculinizing supergene underlies an exaggerated male reproductive morph in a spider.</title>
        <authorList>
            <person name="Hendrickx F."/>
            <person name="De Corte Z."/>
            <person name="Sonet G."/>
            <person name="Van Belleghem S.M."/>
            <person name="Kostlbacher S."/>
            <person name="Vangestel C."/>
        </authorList>
    </citation>
    <scope>NUCLEOTIDE SEQUENCE [LARGE SCALE GENOMIC DNA]</scope>
    <source>
        <strain evidence="2">W744_W776</strain>
    </source>
</reference>
<comment type="caution">
    <text evidence="2">The sequence shown here is derived from an EMBL/GenBank/DDBJ whole genome shotgun (WGS) entry which is preliminary data.</text>
</comment>
<proteinExistence type="predicted"/>
<dbReference type="PANTHER" id="PTHR33964:SF1">
    <property type="entry name" value="RE45066P"/>
    <property type="match status" value="1"/>
</dbReference>
<feature type="signal peptide" evidence="1">
    <location>
        <begin position="1"/>
        <end position="19"/>
    </location>
</feature>
<dbReference type="AlphaFoldDB" id="A0AAV6VZ84"/>
<name>A0AAV6VZ84_9ARAC</name>
<feature type="chain" id="PRO_5043966970" evidence="1">
    <location>
        <begin position="20"/>
        <end position="230"/>
    </location>
</feature>
<sequence>MGLAGILLLLQILIAIGSGESCSAEELERCLVVLQSAAKSDDLALATTRHELHTVCRKLQRGVKCIDEHSSRCFNSAELNVFDSVVNGSRHVIEGICVEEAIQEEYLRHAPCFKNISTDLKKCAAKYRKVAIISQELKEEKDPALKSFCCALRDFILCKNEHALRDCGPDASLFLQKHVDKMSGSLINEHCVVYTYGLGSCSSTGHKLKVLKTFTAYISLVFCFIICIMS</sequence>
<evidence type="ECO:0000313" key="2">
    <source>
        <dbReference type="EMBL" id="KAG8201365.1"/>
    </source>
</evidence>